<reference evidence="2 3" key="1">
    <citation type="submission" date="2021-07" db="EMBL/GenBank/DDBJ databases">
        <authorList>
            <person name="Palmer J.M."/>
        </authorList>
    </citation>
    <scope>NUCLEOTIDE SEQUENCE [LARGE SCALE GENOMIC DNA]</scope>
    <source>
        <strain evidence="2 3">AT_MEX2019</strain>
        <tissue evidence="2">Muscle</tissue>
    </source>
</reference>
<feature type="region of interest" description="Disordered" evidence="1">
    <location>
        <begin position="75"/>
        <end position="117"/>
    </location>
</feature>
<keyword evidence="3" id="KW-1185">Reference proteome</keyword>
<evidence type="ECO:0000256" key="1">
    <source>
        <dbReference type="SAM" id="MobiDB-lite"/>
    </source>
</evidence>
<gene>
    <name evidence="2" type="ORF">ATANTOWER_032802</name>
</gene>
<feature type="compositionally biased region" description="Polar residues" evidence="1">
    <location>
        <begin position="80"/>
        <end position="91"/>
    </location>
</feature>
<proteinExistence type="predicted"/>
<dbReference type="Proteomes" id="UP001345963">
    <property type="component" value="Unassembled WGS sequence"/>
</dbReference>
<evidence type="ECO:0000313" key="3">
    <source>
        <dbReference type="Proteomes" id="UP001345963"/>
    </source>
</evidence>
<feature type="compositionally biased region" description="Basic and acidic residues" evidence="1">
    <location>
        <begin position="95"/>
        <end position="109"/>
    </location>
</feature>
<protein>
    <submittedName>
        <fullName evidence="2">Uncharacterized protein</fullName>
    </submittedName>
</protein>
<accession>A0ABU7BPS2</accession>
<organism evidence="2 3">
    <name type="scientific">Ataeniobius toweri</name>
    <dbReference type="NCBI Taxonomy" id="208326"/>
    <lineage>
        <taxon>Eukaryota</taxon>
        <taxon>Metazoa</taxon>
        <taxon>Chordata</taxon>
        <taxon>Craniata</taxon>
        <taxon>Vertebrata</taxon>
        <taxon>Euteleostomi</taxon>
        <taxon>Actinopterygii</taxon>
        <taxon>Neopterygii</taxon>
        <taxon>Teleostei</taxon>
        <taxon>Neoteleostei</taxon>
        <taxon>Acanthomorphata</taxon>
        <taxon>Ovalentaria</taxon>
        <taxon>Atherinomorphae</taxon>
        <taxon>Cyprinodontiformes</taxon>
        <taxon>Goodeidae</taxon>
        <taxon>Ataeniobius</taxon>
    </lineage>
</organism>
<evidence type="ECO:0000313" key="2">
    <source>
        <dbReference type="EMBL" id="MED6251563.1"/>
    </source>
</evidence>
<sequence length="117" mass="13469">MSNSLFVTQTIKMIVTLILNQSRNNQALSQSQTNSHAASMFWRRAYSVGSQGLHIPIREDSGTCQENLRREAPREHLDQISEQPQNMFQSKQNKKRWENVGGREEERPHSIPISLAH</sequence>
<comment type="caution">
    <text evidence="2">The sequence shown here is derived from an EMBL/GenBank/DDBJ whole genome shotgun (WGS) entry which is preliminary data.</text>
</comment>
<name>A0ABU7BPS2_9TELE</name>
<dbReference type="EMBL" id="JAHUTI010059992">
    <property type="protein sequence ID" value="MED6251563.1"/>
    <property type="molecule type" value="Genomic_DNA"/>
</dbReference>